<dbReference type="HOGENOM" id="CLU_048465_0_0_1"/>
<dbReference type="InParanoid" id="J4G0Q7"/>
<accession>J4G0Q7</accession>
<dbReference type="InterPro" id="IPR032675">
    <property type="entry name" value="LRR_dom_sf"/>
</dbReference>
<feature type="compositionally biased region" description="Polar residues" evidence="1">
    <location>
        <begin position="417"/>
        <end position="428"/>
    </location>
</feature>
<dbReference type="GeneID" id="24093894"/>
<reference evidence="2 3" key="1">
    <citation type="journal article" date="2012" name="Appl. Environ. Microbiol.">
        <title>Short-read sequencing for genomic analysis of the brown rot fungus Fibroporia radiculosa.</title>
        <authorList>
            <person name="Tang J.D."/>
            <person name="Perkins A.D."/>
            <person name="Sonstegard T.S."/>
            <person name="Schroeder S.G."/>
            <person name="Burgess S.C."/>
            <person name="Diehl S.V."/>
        </authorList>
    </citation>
    <scope>NUCLEOTIDE SEQUENCE [LARGE SCALE GENOMIC DNA]</scope>
    <source>
        <strain evidence="2 3">TFFH 294</strain>
    </source>
</reference>
<sequence>MSSYSACPWETLPAEMKLSVVDLLDFGDIRSLALTNRQSYSLSVPSLFRHVKIPSLEALQTYLSAVPSSYNQYIRKLSICTKSTGNQERLASDALSTLLAQCSQVEQLTLSLATSLSKSIIPSFAHLSSLTDLTIDHCGDENILLSERLVVSIAASVPNLSRLSLDRITRSACHAPELVGAYPFIPVVGGDQDIPDHPLLGIELRLPSLLRLPTLKKLRIRDSHLGDPLWSCTPVHCSLEVLDLGSCYHESLEFNRDCTERIMANVGHTVGECALNTALSPRTFEYAKHKETPLKRLRKVHLTPLFPVDNVVDTLTTLSGSPIEELAVQCHEDDVLDMCSALEDFLNLRAERGEQVLYQNLAEITVKTVSDLADGLYGPFGIDAKSPSTSVLLAEHAEAVQRLQEFLRDLRAQGEASTPKTFCPSNDTAVEPTSDKHGLSPADTSL</sequence>
<evidence type="ECO:0000313" key="2">
    <source>
        <dbReference type="EMBL" id="CCL98983.1"/>
    </source>
</evidence>
<dbReference type="STRING" id="599839.J4G0Q7"/>
<dbReference type="Proteomes" id="UP000006352">
    <property type="component" value="Unassembled WGS sequence"/>
</dbReference>
<dbReference type="RefSeq" id="XP_012178266.1">
    <property type="nucleotide sequence ID" value="XM_012322876.1"/>
</dbReference>
<dbReference type="SUPFAM" id="SSF52047">
    <property type="entry name" value="RNI-like"/>
    <property type="match status" value="1"/>
</dbReference>
<organism evidence="2 3">
    <name type="scientific">Fibroporia radiculosa</name>
    <dbReference type="NCBI Taxonomy" id="599839"/>
    <lineage>
        <taxon>Eukaryota</taxon>
        <taxon>Fungi</taxon>
        <taxon>Dikarya</taxon>
        <taxon>Basidiomycota</taxon>
        <taxon>Agaricomycotina</taxon>
        <taxon>Agaricomycetes</taxon>
        <taxon>Polyporales</taxon>
        <taxon>Fibroporiaceae</taxon>
        <taxon>Fibroporia</taxon>
    </lineage>
</organism>
<dbReference type="Gene3D" id="3.80.10.10">
    <property type="entry name" value="Ribonuclease Inhibitor"/>
    <property type="match status" value="1"/>
</dbReference>
<gene>
    <name evidence="2" type="ORF">FIBRA_00991</name>
</gene>
<protein>
    <recommendedName>
        <fullName evidence="4">F-box domain-containing protein</fullName>
    </recommendedName>
</protein>
<dbReference type="AlphaFoldDB" id="J4G0Q7"/>
<name>J4G0Q7_9APHY</name>
<evidence type="ECO:0008006" key="4">
    <source>
        <dbReference type="Google" id="ProtNLM"/>
    </source>
</evidence>
<feature type="region of interest" description="Disordered" evidence="1">
    <location>
        <begin position="417"/>
        <end position="446"/>
    </location>
</feature>
<dbReference type="OrthoDB" id="3235026at2759"/>
<proteinExistence type="predicted"/>
<evidence type="ECO:0000256" key="1">
    <source>
        <dbReference type="SAM" id="MobiDB-lite"/>
    </source>
</evidence>
<evidence type="ECO:0000313" key="3">
    <source>
        <dbReference type="Proteomes" id="UP000006352"/>
    </source>
</evidence>
<keyword evidence="3" id="KW-1185">Reference proteome</keyword>
<dbReference type="EMBL" id="HE796909">
    <property type="protein sequence ID" value="CCL98983.1"/>
    <property type="molecule type" value="Genomic_DNA"/>
</dbReference>